<dbReference type="EMBL" id="AYKG01000023">
    <property type="protein sequence ID" value="ROO28138.1"/>
    <property type="molecule type" value="Genomic_DNA"/>
</dbReference>
<protein>
    <submittedName>
        <fullName evidence="1">Addiction module killer protein</fullName>
    </submittedName>
</protein>
<accession>A0A423PRE8</accession>
<dbReference type="Pfam" id="PF05015">
    <property type="entry name" value="HigB-like_toxin"/>
    <property type="match status" value="1"/>
</dbReference>
<dbReference type="Proteomes" id="UP000285310">
    <property type="component" value="Unassembled WGS sequence"/>
</dbReference>
<dbReference type="PANTHER" id="PTHR40266">
    <property type="entry name" value="TOXIN HIGB-1"/>
    <property type="match status" value="1"/>
</dbReference>
<dbReference type="PANTHER" id="PTHR40266:SF2">
    <property type="entry name" value="TOXIN HIGB-1"/>
    <property type="match status" value="1"/>
</dbReference>
<evidence type="ECO:0000313" key="1">
    <source>
        <dbReference type="EMBL" id="ROO28138.1"/>
    </source>
</evidence>
<dbReference type="Gene3D" id="3.30.2310.20">
    <property type="entry name" value="RelE-like"/>
    <property type="match status" value="1"/>
</dbReference>
<dbReference type="SUPFAM" id="SSF143011">
    <property type="entry name" value="RelE-like"/>
    <property type="match status" value="1"/>
</dbReference>
<proteinExistence type="predicted"/>
<keyword evidence="2" id="KW-1185">Reference proteome</keyword>
<dbReference type="InParanoid" id="A0A423PRE8"/>
<comment type="caution">
    <text evidence="1">The sequence shown here is derived from an EMBL/GenBank/DDBJ whole genome shotgun (WGS) entry which is preliminary data.</text>
</comment>
<dbReference type="AlphaFoldDB" id="A0A423PRE8"/>
<name>A0A423PRE8_9GAMM</name>
<sequence length="103" mass="11750">MRGAQHAILVLMIKLFRHKGLKKYFESGSKAGIKAEHAKRLSMQLAALDTATCIDDMALPGFRLHSLTGPDADRWSIRVSGNWRITFRFHDGNAYVLDYEDYH</sequence>
<gene>
    <name evidence="1" type="ORF">SAJA_08805</name>
</gene>
<evidence type="ECO:0000313" key="2">
    <source>
        <dbReference type="Proteomes" id="UP000285310"/>
    </source>
</evidence>
<dbReference type="InterPro" id="IPR007711">
    <property type="entry name" value="HigB-1"/>
</dbReference>
<organism evidence="1 2">
    <name type="scientific">Salinisphaera japonica YTM-1</name>
    <dbReference type="NCBI Taxonomy" id="1209778"/>
    <lineage>
        <taxon>Bacteria</taxon>
        <taxon>Pseudomonadati</taxon>
        <taxon>Pseudomonadota</taxon>
        <taxon>Gammaproteobacteria</taxon>
        <taxon>Salinisphaerales</taxon>
        <taxon>Salinisphaeraceae</taxon>
        <taxon>Salinisphaera</taxon>
    </lineage>
</organism>
<reference evidence="1 2" key="1">
    <citation type="submission" date="2013-10" db="EMBL/GenBank/DDBJ databases">
        <title>Salinisphaera japonica YTM-1 Genome Sequencing.</title>
        <authorList>
            <person name="Lai Q."/>
            <person name="Li C."/>
            <person name="Shao Z."/>
        </authorList>
    </citation>
    <scope>NUCLEOTIDE SEQUENCE [LARGE SCALE GENOMIC DNA]</scope>
    <source>
        <strain evidence="1 2">YTM-1</strain>
    </source>
</reference>
<dbReference type="InterPro" id="IPR035093">
    <property type="entry name" value="RelE/ParE_toxin_dom_sf"/>
</dbReference>